<dbReference type="AlphaFoldDB" id="A0A5B0N996"/>
<gene>
    <name evidence="1" type="ORF">PGTUg99_007470</name>
</gene>
<dbReference type="Proteomes" id="UP000325313">
    <property type="component" value="Unassembled WGS sequence"/>
</dbReference>
<comment type="caution">
    <text evidence="1">The sequence shown here is derived from an EMBL/GenBank/DDBJ whole genome shotgun (WGS) entry which is preliminary data.</text>
</comment>
<sequence>MVGWLGGGGGCRATIGLDCSLRHRSTSTSTVVQAWSISATRRRYAKATPSIEGVSWENTSLDPQPTVQINALIRASS</sequence>
<protein>
    <submittedName>
        <fullName evidence="1">Uncharacterized protein</fullName>
    </submittedName>
</protein>
<evidence type="ECO:0000313" key="2">
    <source>
        <dbReference type="Proteomes" id="UP000325313"/>
    </source>
</evidence>
<name>A0A5B0N996_PUCGR</name>
<dbReference type="EMBL" id="VDEP01000417">
    <property type="protein sequence ID" value="KAA1085123.1"/>
    <property type="molecule type" value="Genomic_DNA"/>
</dbReference>
<reference evidence="1 2" key="1">
    <citation type="submission" date="2019-05" db="EMBL/GenBank/DDBJ databases">
        <title>Emergence of the Ug99 lineage of the wheat stem rust pathogen through somatic hybridization.</title>
        <authorList>
            <person name="Li F."/>
            <person name="Upadhyaya N.M."/>
            <person name="Sperschneider J."/>
            <person name="Matny O."/>
            <person name="Nguyen-Phuc H."/>
            <person name="Mago R."/>
            <person name="Raley C."/>
            <person name="Miller M.E."/>
            <person name="Silverstein K.A.T."/>
            <person name="Henningsen E."/>
            <person name="Hirsch C.D."/>
            <person name="Visser B."/>
            <person name="Pretorius Z.A."/>
            <person name="Steffenson B.J."/>
            <person name="Schwessinger B."/>
            <person name="Dodds P.N."/>
            <person name="Figueroa M."/>
        </authorList>
    </citation>
    <scope>NUCLEOTIDE SEQUENCE [LARGE SCALE GENOMIC DNA]</scope>
    <source>
        <strain evidence="1 2">Ug99</strain>
    </source>
</reference>
<evidence type="ECO:0000313" key="1">
    <source>
        <dbReference type="EMBL" id="KAA1085123.1"/>
    </source>
</evidence>
<proteinExistence type="predicted"/>
<accession>A0A5B0N996</accession>
<organism evidence="1 2">
    <name type="scientific">Puccinia graminis f. sp. tritici</name>
    <dbReference type="NCBI Taxonomy" id="56615"/>
    <lineage>
        <taxon>Eukaryota</taxon>
        <taxon>Fungi</taxon>
        <taxon>Dikarya</taxon>
        <taxon>Basidiomycota</taxon>
        <taxon>Pucciniomycotina</taxon>
        <taxon>Pucciniomycetes</taxon>
        <taxon>Pucciniales</taxon>
        <taxon>Pucciniaceae</taxon>
        <taxon>Puccinia</taxon>
    </lineage>
</organism>